<dbReference type="RefSeq" id="YP_009666052.1">
    <property type="nucleotide sequence ID" value="NC_043427.1"/>
</dbReference>
<evidence type="ECO:0000313" key="2">
    <source>
        <dbReference type="Proteomes" id="UP000003929"/>
    </source>
</evidence>
<dbReference type="Proteomes" id="UP000003929">
    <property type="component" value="Segment"/>
</dbReference>
<organism evidence="1 2">
    <name type="scientific">Alphaspiravirus yamagawaense</name>
    <dbReference type="NCBI Taxonomy" id="1157339"/>
    <lineage>
        <taxon>Viruses</taxon>
        <taxon>Viruses incertae sedis</taxon>
        <taxon>Spiraviridae</taxon>
        <taxon>Alphaspiravirus</taxon>
    </lineage>
</organism>
<keyword evidence="2" id="KW-1185">Reference proteome</keyword>
<reference evidence="1 2" key="1">
    <citation type="journal article" date="2012" name="Proc. Natl. Acad. Sci. U.S.A.">
        <title>Archaeal virus with exceptional virion architecture and the largest single-stranded DNA genome.</title>
        <authorList>
            <person name="Mochizuki T."/>
            <person name="Krupovic M."/>
            <person name="Pehau-Arnaudet G."/>
            <person name="Sako Y."/>
            <person name="Forterre P."/>
            <person name="Prangishvili D."/>
        </authorList>
    </citation>
    <scope>NUCLEOTIDE SEQUENCE [LARGE SCALE GENOMIC DNA]</scope>
</reference>
<sequence>MPFWQSEIIKVIVKYKEPATIENEKVERGILETGNISWSSGAINEFLLLLNPKGVMDVDSKKQPTPFMNSGGRPTGNHFNLNAKASYEHIPLITFSVEAA</sequence>
<dbReference type="GeneID" id="40526288"/>
<accession>J7Q200</accession>
<dbReference type="KEGG" id="vg:40526288"/>
<dbReference type="EMBL" id="HE681887">
    <property type="protein sequence ID" value="CCG27820.1"/>
    <property type="molecule type" value="Genomic_DNA"/>
</dbReference>
<proteinExistence type="predicted"/>
<evidence type="ECO:0000313" key="1">
    <source>
        <dbReference type="EMBL" id="CCG27820.1"/>
    </source>
</evidence>
<protein>
    <submittedName>
        <fullName evidence="1">Uncharacterized protein</fullName>
    </submittedName>
</protein>
<gene>
    <name evidence="1" type="primary">7-100</name>
</gene>
<name>J7Q200_9VIRU</name>